<feature type="region of interest" description="Disordered" evidence="1">
    <location>
        <begin position="93"/>
        <end position="120"/>
    </location>
</feature>
<dbReference type="AlphaFoldDB" id="A0A4Z2GKK4"/>
<sequence>MDAGTAVANELHYSTCYTPALVEGNYREDPAGPAARLAEPVPRDDMPAVSGAAGGRGLATGRGARRPPRGLLSFVLDNKHNVVTALQRRDFRTRFSKDSPGFTPGPETVPLKGKQGKPGL</sequence>
<reference evidence="2 3" key="1">
    <citation type="submission" date="2019-03" db="EMBL/GenBank/DDBJ databases">
        <title>First draft genome of Liparis tanakae, snailfish: a comprehensive survey of snailfish specific genes.</title>
        <authorList>
            <person name="Kim W."/>
            <person name="Song I."/>
            <person name="Jeong J.-H."/>
            <person name="Kim D."/>
            <person name="Kim S."/>
            <person name="Ryu S."/>
            <person name="Song J.Y."/>
            <person name="Lee S.K."/>
        </authorList>
    </citation>
    <scope>NUCLEOTIDE SEQUENCE [LARGE SCALE GENOMIC DNA]</scope>
    <source>
        <tissue evidence="2">Muscle</tissue>
    </source>
</reference>
<organism evidence="2 3">
    <name type="scientific">Liparis tanakae</name>
    <name type="common">Tanaka's snailfish</name>
    <dbReference type="NCBI Taxonomy" id="230148"/>
    <lineage>
        <taxon>Eukaryota</taxon>
        <taxon>Metazoa</taxon>
        <taxon>Chordata</taxon>
        <taxon>Craniata</taxon>
        <taxon>Vertebrata</taxon>
        <taxon>Euteleostomi</taxon>
        <taxon>Actinopterygii</taxon>
        <taxon>Neopterygii</taxon>
        <taxon>Teleostei</taxon>
        <taxon>Neoteleostei</taxon>
        <taxon>Acanthomorphata</taxon>
        <taxon>Eupercaria</taxon>
        <taxon>Perciformes</taxon>
        <taxon>Cottioidei</taxon>
        <taxon>Cottales</taxon>
        <taxon>Liparidae</taxon>
        <taxon>Liparis</taxon>
    </lineage>
</organism>
<feature type="region of interest" description="Disordered" evidence="1">
    <location>
        <begin position="28"/>
        <end position="67"/>
    </location>
</feature>
<protein>
    <submittedName>
        <fullName evidence="2">Uncharacterized protein</fullName>
    </submittedName>
</protein>
<proteinExistence type="predicted"/>
<dbReference type="Proteomes" id="UP000314294">
    <property type="component" value="Unassembled WGS sequence"/>
</dbReference>
<keyword evidence="3" id="KW-1185">Reference proteome</keyword>
<evidence type="ECO:0000313" key="2">
    <source>
        <dbReference type="EMBL" id="TNN54118.1"/>
    </source>
</evidence>
<evidence type="ECO:0000256" key="1">
    <source>
        <dbReference type="SAM" id="MobiDB-lite"/>
    </source>
</evidence>
<gene>
    <name evidence="2" type="ORF">EYF80_035677</name>
</gene>
<dbReference type="EMBL" id="SRLO01000495">
    <property type="protein sequence ID" value="TNN54118.1"/>
    <property type="molecule type" value="Genomic_DNA"/>
</dbReference>
<evidence type="ECO:0000313" key="3">
    <source>
        <dbReference type="Proteomes" id="UP000314294"/>
    </source>
</evidence>
<name>A0A4Z2GKK4_9TELE</name>
<comment type="caution">
    <text evidence="2">The sequence shown here is derived from an EMBL/GenBank/DDBJ whole genome shotgun (WGS) entry which is preliminary data.</text>
</comment>
<accession>A0A4Z2GKK4</accession>